<evidence type="ECO:0000256" key="1">
    <source>
        <dbReference type="ARBA" id="ARBA00001917"/>
    </source>
</evidence>
<protein>
    <submittedName>
        <fullName evidence="7">Oxidoreductase</fullName>
    </submittedName>
</protein>
<evidence type="ECO:0000313" key="8">
    <source>
        <dbReference type="Proteomes" id="UP000250197"/>
    </source>
</evidence>
<evidence type="ECO:0000256" key="3">
    <source>
        <dbReference type="ARBA" id="ARBA00022643"/>
    </source>
</evidence>
<sequence length="354" mass="38967">MTKLFSPITLRDFEFPNRAWLPPMCQYQAVEGLPQDWHLVHYGSRAAGGFGLIIAEATAVSPEGRISPNCAGIWNDEQRDKWKEIVEFSHSLNAPIGIQLGHAGRKASTYPMLPGYARGSVPPEEGGWETIGPSAISYPGYTAPREMSTQDIAATVEHFGAAAKRAVEAGFDTIELHGAHGYLLHNFLSPLSNQRIDSYGGSFENRVRFPLEVVDAVRAVIPVGMPLIMRVSATDWITDRLAWDVEQTIEFSKLLREHGVDFVDVSTGGNEHAEIPVGHEYQVEYATRVREAGLPVSTVGLITEAQHAEQILSDDRADVIEIGRAALKDAYWARHAAEELGEPLEPLPSYSRAK</sequence>
<keyword evidence="4" id="KW-0521">NADP</keyword>
<dbReference type="InterPro" id="IPR001155">
    <property type="entry name" value="OxRdtase_FMN_N"/>
</dbReference>
<keyword evidence="5" id="KW-0560">Oxidoreductase</keyword>
<dbReference type="PANTHER" id="PTHR43303">
    <property type="entry name" value="NADPH DEHYDROGENASE C23G7.10C-RELATED"/>
    <property type="match status" value="1"/>
</dbReference>
<dbReference type="PANTHER" id="PTHR43303:SF4">
    <property type="entry name" value="NADPH DEHYDROGENASE C23G7.10C-RELATED"/>
    <property type="match status" value="1"/>
</dbReference>
<dbReference type="RefSeq" id="WP_086890484.1">
    <property type="nucleotide sequence ID" value="NZ_CP021252.1"/>
</dbReference>
<evidence type="ECO:0000256" key="4">
    <source>
        <dbReference type="ARBA" id="ARBA00022857"/>
    </source>
</evidence>
<evidence type="ECO:0000256" key="5">
    <source>
        <dbReference type="ARBA" id="ARBA00023002"/>
    </source>
</evidence>
<evidence type="ECO:0000259" key="6">
    <source>
        <dbReference type="Pfam" id="PF00724"/>
    </source>
</evidence>
<dbReference type="Proteomes" id="UP000250197">
    <property type="component" value="Chromosome"/>
</dbReference>
<evidence type="ECO:0000313" key="7">
    <source>
        <dbReference type="EMBL" id="ART20275.1"/>
    </source>
</evidence>
<dbReference type="GO" id="GO:0010181">
    <property type="term" value="F:FMN binding"/>
    <property type="evidence" value="ECO:0007669"/>
    <property type="project" value="InterPro"/>
</dbReference>
<dbReference type="GO" id="GO:0050661">
    <property type="term" value="F:NADP binding"/>
    <property type="evidence" value="ECO:0007669"/>
    <property type="project" value="InterPro"/>
</dbReference>
<feature type="domain" description="NADH:flavin oxidoreductase/NADH oxidase N-terminal" evidence="6">
    <location>
        <begin position="3"/>
        <end position="340"/>
    </location>
</feature>
<reference evidence="7 8" key="1">
    <citation type="submission" date="2017-05" db="EMBL/GenBank/DDBJ databases">
        <title>Complete genome sequence of Corynebacterium striatum KC-Na-1 isolated from Neophocaena asiaeorientalis in Korea.</title>
        <authorList>
            <person name="Kim J.H."/>
            <person name="Lee K."/>
        </authorList>
    </citation>
    <scope>NUCLEOTIDE SEQUENCE [LARGE SCALE GENOMIC DNA]</scope>
    <source>
        <strain evidence="7 8">KC-Na-01</strain>
    </source>
</reference>
<accession>A0A2Z2IZ16</accession>
<dbReference type="Gene3D" id="3.20.20.70">
    <property type="entry name" value="Aldolase class I"/>
    <property type="match status" value="1"/>
</dbReference>
<comment type="cofactor">
    <cofactor evidence="1">
        <name>FMN</name>
        <dbReference type="ChEBI" id="CHEBI:58210"/>
    </cofactor>
</comment>
<dbReference type="GO" id="GO:0003959">
    <property type="term" value="F:NADPH dehydrogenase activity"/>
    <property type="evidence" value="ECO:0007669"/>
    <property type="project" value="InterPro"/>
</dbReference>
<dbReference type="CDD" id="cd02932">
    <property type="entry name" value="OYE_YqiM_FMN"/>
    <property type="match status" value="1"/>
</dbReference>
<keyword evidence="2" id="KW-0285">Flavoprotein</keyword>
<dbReference type="KEGG" id="cstr:CBE89_01230"/>
<organism evidence="7 8">
    <name type="scientific">Corynebacterium striatum</name>
    <dbReference type="NCBI Taxonomy" id="43770"/>
    <lineage>
        <taxon>Bacteria</taxon>
        <taxon>Bacillati</taxon>
        <taxon>Actinomycetota</taxon>
        <taxon>Actinomycetes</taxon>
        <taxon>Mycobacteriales</taxon>
        <taxon>Corynebacteriaceae</taxon>
        <taxon>Corynebacterium</taxon>
    </lineage>
</organism>
<evidence type="ECO:0000256" key="2">
    <source>
        <dbReference type="ARBA" id="ARBA00022630"/>
    </source>
</evidence>
<dbReference type="InterPro" id="IPR013785">
    <property type="entry name" value="Aldolase_TIM"/>
</dbReference>
<keyword evidence="3" id="KW-0288">FMN</keyword>
<name>A0A2Z2IZ16_CORST</name>
<proteinExistence type="predicted"/>
<gene>
    <name evidence="7" type="ORF">CBE89_01230</name>
</gene>
<dbReference type="InterPro" id="IPR044152">
    <property type="entry name" value="YqjM-like"/>
</dbReference>
<dbReference type="EMBL" id="CP021252">
    <property type="protein sequence ID" value="ART20275.1"/>
    <property type="molecule type" value="Genomic_DNA"/>
</dbReference>
<dbReference type="SUPFAM" id="SSF51395">
    <property type="entry name" value="FMN-linked oxidoreductases"/>
    <property type="match status" value="1"/>
</dbReference>
<dbReference type="AlphaFoldDB" id="A0A2Z2IZ16"/>
<dbReference type="Pfam" id="PF00724">
    <property type="entry name" value="Oxidored_FMN"/>
    <property type="match status" value="1"/>
</dbReference>